<organism evidence="3 4">
    <name type="scientific">Actinospica durhamensis</name>
    <dbReference type="NCBI Taxonomy" id="1508375"/>
    <lineage>
        <taxon>Bacteria</taxon>
        <taxon>Bacillati</taxon>
        <taxon>Actinomycetota</taxon>
        <taxon>Actinomycetes</taxon>
        <taxon>Catenulisporales</taxon>
        <taxon>Actinospicaceae</taxon>
        <taxon>Actinospica</taxon>
    </lineage>
</organism>
<name>A0A941EW14_9ACTN</name>
<dbReference type="EMBL" id="JAGSOG010000279">
    <property type="protein sequence ID" value="MBR7838328.1"/>
    <property type="molecule type" value="Genomic_DNA"/>
</dbReference>
<feature type="region of interest" description="Disordered" evidence="1">
    <location>
        <begin position="92"/>
        <end position="198"/>
    </location>
</feature>
<dbReference type="Gene3D" id="3.30.450.20">
    <property type="entry name" value="PAS domain"/>
    <property type="match status" value="1"/>
</dbReference>
<sequence length="198" mass="20154">MAHDPARRAAAVLPPLVQPLLDALCRDTAVAFACYGPDHRYLAVSQALADLNGLSPDEHVGRLPTEVLGIELGAQVEAAAARMFADGKAYREPEQRLDGERRGAGGLRVGGERLTTANRPSAAERLGAAGLGVGPDRLGSDGLSPDGLNADRLGADGLSAGTLSAADGSSTSHRSGAPGHPTTQNQLATPGHPGHPSP</sequence>
<dbReference type="AlphaFoldDB" id="A0A941EW14"/>
<gene>
    <name evidence="3" type="ORF">KDL01_33975</name>
</gene>
<dbReference type="Pfam" id="PF08448">
    <property type="entry name" value="PAS_4"/>
    <property type="match status" value="1"/>
</dbReference>
<feature type="compositionally biased region" description="Basic and acidic residues" evidence="1">
    <location>
        <begin position="92"/>
        <end position="103"/>
    </location>
</feature>
<feature type="domain" description="PAS fold-4" evidence="2">
    <location>
        <begin position="30"/>
        <end position="102"/>
    </location>
</feature>
<dbReference type="InterPro" id="IPR013656">
    <property type="entry name" value="PAS_4"/>
</dbReference>
<feature type="non-terminal residue" evidence="3">
    <location>
        <position position="198"/>
    </location>
</feature>
<evidence type="ECO:0000313" key="4">
    <source>
        <dbReference type="Proteomes" id="UP000675781"/>
    </source>
</evidence>
<evidence type="ECO:0000259" key="2">
    <source>
        <dbReference type="Pfam" id="PF08448"/>
    </source>
</evidence>
<dbReference type="InterPro" id="IPR035965">
    <property type="entry name" value="PAS-like_dom_sf"/>
</dbReference>
<protein>
    <submittedName>
        <fullName evidence="3">PAS domain-containing protein</fullName>
    </submittedName>
</protein>
<keyword evidence="4" id="KW-1185">Reference proteome</keyword>
<reference evidence="3" key="1">
    <citation type="submission" date="2021-04" db="EMBL/GenBank/DDBJ databases">
        <title>Genome based classification of Actinospica acidithermotolerans sp. nov., an actinobacterium isolated from an Indonesian hot spring.</title>
        <authorList>
            <person name="Kusuma A.B."/>
            <person name="Putra K.E."/>
            <person name="Nafisah S."/>
            <person name="Loh J."/>
            <person name="Nouioui I."/>
            <person name="Goodfellow M."/>
        </authorList>
    </citation>
    <scope>NUCLEOTIDE SEQUENCE</scope>
    <source>
        <strain evidence="3">CSCA 57</strain>
    </source>
</reference>
<evidence type="ECO:0000313" key="3">
    <source>
        <dbReference type="EMBL" id="MBR7838328.1"/>
    </source>
</evidence>
<proteinExistence type="predicted"/>
<accession>A0A941EW14</accession>
<dbReference type="SUPFAM" id="SSF55785">
    <property type="entry name" value="PYP-like sensor domain (PAS domain)"/>
    <property type="match status" value="1"/>
</dbReference>
<comment type="caution">
    <text evidence="3">The sequence shown here is derived from an EMBL/GenBank/DDBJ whole genome shotgun (WGS) entry which is preliminary data.</text>
</comment>
<dbReference type="Proteomes" id="UP000675781">
    <property type="component" value="Unassembled WGS sequence"/>
</dbReference>
<evidence type="ECO:0000256" key="1">
    <source>
        <dbReference type="SAM" id="MobiDB-lite"/>
    </source>
</evidence>
<dbReference type="RefSeq" id="WP_212532786.1">
    <property type="nucleotide sequence ID" value="NZ_JAGSOG010000279.1"/>
</dbReference>